<dbReference type="AlphaFoldDB" id="A0A6B2H754"/>
<dbReference type="RefSeq" id="WP_162346778.1">
    <property type="nucleotide sequence ID" value="NZ_JAAEAA010000015.1"/>
</dbReference>
<dbReference type="EMBL" id="JAAEAA010000015">
    <property type="protein sequence ID" value="NDK56726.1"/>
    <property type="molecule type" value="Genomic_DNA"/>
</dbReference>
<feature type="chain" id="PRO_5025467280" evidence="1">
    <location>
        <begin position="23"/>
        <end position="253"/>
    </location>
</feature>
<protein>
    <submittedName>
        <fullName evidence="2">Uncharacterized protein</fullName>
    </submittedName>
</protein>
<dbReference type="InterPro" id="IPR021457">
    <property type="entry name" value="DUF3108"/>
</dbReference>
<organism evidence="2 3">
    <name type="scientific">Pontibacter fetidus</name>
    <dbReference type="NCBI Taxonomy" id="2700082"/>
    <lineage>
        <taxon>Bacteria</taxon>
        <taxon>Pseudomonadati</taxon>
        <taxon>Bacteroidota</taxon>
        <taxon>Cytophagia</taxon>
        <taxon>Cytophagales</taxon>
        <taxon>Hymenobacteraceae</taxon>
        <taxon>Pontibacter</taxon>
    </lineage>
</organism>
<sequence>MKKLVMLLVLFGIMFTAPMAQPDTVRVTSKHINTKHLKPGTRQYLVTISNPKNPKVLTQSLWNRDVQFEQVQGKERLVIRQNWIGADTLSNRTIESVMEKDFTPVFHTSTSARGTAAFNFYPDKITAADTAKTNPWRKFVMPIAQPTYNWELDMEFFESLPLKANTVFLINFYHPGSKTGPQIYSYKVTGSEKLPTINNQTIDCWLLRIDYSPDNYGIFWVTKKTHEVLKMEEKFNGIIRYKVKLGTLAGKYI</sequence>
<evidence type="ECO:0000313" key="2">
    <source>
        <dbReference type="EMBL" id="NDK56726.1"/>
    </source>
</evidence>
<feature type="signal peptide" evidence="1">
    <location>
        <begin position="1"/>
        <end position="22"/>
    </location>
</feature>
<dbReference type="Pfam" id="PF11306">
    <property type="entry name" value="DUF3108"/>
    <property type="match status" value="1"/>
</dbReference>
<evidence type="ECO:0000256" key="1">
    <source>
        <dbReference type="SAM" id="SignalP"/>
    </source>
</evidence>
<keyword evidence="3" id="KW-1185">Reference proteome</keyword>
<evidence type="ECO:0000313" key="3">
    <source>
        <dbReference type="Proteomes" id="UP000478546"/>
    </source>
</evidence>
<name>A0A6B2H754_9BACT</name>
<reference evidence="2 3" key="1">
    <citation type="submission" date="2020-01" db="EMBL/GenBank/DDBJ databases">
        <authorList>
            <person name="Kim M.K."/>
        </authorList>
    </citation>
    <scope>NUCLEOTIDE SEQUENCE [LARGE SCALE GENOMIC DNA]</scope>
    <source>
        <strain evidence="2 3">BT213</strain>
    </source>
</reference>
<dbReference type="Proteomes" id="UP000478546">
    <property type="component" value="Unassembled WGS sequence"/>
</dbReference>
<proteinExistence type="predicted"/>
<gene>
    <name evidence="2" type="ORF">GWO68_12425</name>
</gene>
<keyword evidence="1" id="KW-0732">Signal</keyword>
<comment type="caution">
    <text evidence="2">The sequence shown here is derived from an EMBL/GenBank/DDBJ whole genome shotgun (WGS) entry which is preliminary data.</text>
</comment>
<accession>A0A6B2H754</accession>